<dbReference type="RefSeq" id="XP_067482839.1">
    <property type="nucleotide sequence ID" value="XM_067622240.1"/>
</dbReference>
<feature type="region of interest" description="Disordered" evidence="1">
    <location>
        <begin position="1"/>
        <end position="142"/>
    </location>
</feature>
<dbReference type="GeneID" id="93574728"/>
<feature type="region of interest" description="Disordered" evidence="1">
    <location>
        <begin position="961"/>
        <end position="1022"/>
    </location>
</feature>
<feature type="compositionally biased region" description="Low complexity" evidence="1">
    <location>
        <begin position="360"/>
        <end position="387"/>
    </location>
</feature>
<feature type="compositionally biased region" description="Acidic residues" evidence="1">
    <location>
        <begin position="60"/>
        <end position="75"/>
    </location>
</feature>
<feature type="compositionally biased region" description="Low complexity" evidence="1">
    <location>
        <begin position="536"/>
        <end position="551"/>
    </location>
</feature>
<reference evidence="3" key="1">
    <citation type="journal article" date="2017" name="Genome Biol.">
        <title>Comparative genomics reveals high biological diversity and specific adaptations in the industrially and medically important fungal genus Aspergillus.</title>
        <authorList>
            <person name="de Vries R.P."/>
            <person name="Riley R."/>
            <person name="Wiebenga A."/>
            <person name="Aguilar-Osorio G."/>
            <person name="Amillis S."/>
            <person name="Uchima C.A."/>
            <person name="Anderluh G."/>
            <person name="Asadollahi M."/>
            <person name="Askin M."/>
            <person name="Barry K."/>
            <person name="Battaglia E."/>
            <person name="Bayram O."/>
            <person name="Benocci T."/>
            <person name="Braus-Stromeyer S.A."/>
            <person name="Caldana C."/>
            <person name="Canovas D."/>
            <person name="Cerqueira G.C."/>
            <person name="Chen F."/>
            <person name="Chen W."/>
            <person name="Choi C."/>
            <person name="Clum A."/>
            <person name="Dos Santos R.A."/>
            <person name="Damasio A.R."/>
            <person name="Diallinas G."/>
            <person name="Emri T."/>
            <person name="Fekete E."/>
            <person name="Flipphi M."/>
            <person name="Freyberg S."/>
            <person name="Gallo A."/>
            <person name="Gournas C."/>
            <person name="Habgood R."/>
            <person name="Hainaut M."/>
            <person name="Harispe M.L."/>
            <person name="Henrissat B."/>
            <person name="Hilden K.S."/>
            <person name="Hope R."/>
            <person name="Hossain A."/>
            <person name="Karabika E."/>
            <person name="Karaffa L."/>
            <person name="Karanyi Z."/>
            <person name="Krasevec N."/>
            <person name="Kuo A."/>
            <person name="Kusch H."/>
            <person name="LaButti K."/>
            <person name="Lagendijk E.L."/>
            <person name="Lapidus A."/>
            <person name="Levasseur A."/>
            <person name="Lindquist E."/>
            <person name="Lipzen A."/>
            <person name="Logrieco A.F."/>
            <person name="MacCabe A."/>
            <person name="Maekelae M.R."/>
            <person name="Malavazi I."/>
            <person name="Melin P."/>
            <person name="Meyer V."/>
            <person name="Mielnichuk N."/>
            <person name="Miskei M."/>
            <person name="Molnar A.P."/>
            <person name="Mule G."/>
            <person name="Ngan C.Y."/>
            <person name="Orejas M."/>
            <person name="Orosz E."/>
            <person name="Ouedraogo J.P."/>
            <person name="Overkamp K.M."/>
            <person name="Park H.-S."/>
            <person name="Perrone G."/>
            <person name="Piumi F."/>
            <person name="Punt P.J."/>
            <person name="Ram A.F."/>
            <person name="Ramon A."/>
            <person name="Rauscher S."/>
            <person name="Record E."/>
            <person name="Riano-Pachon D.M."/>
            <person name="Robert V."/>
            <person name="Roehrig J."/>
            <person name="Ruller R."/>
            <person name="Salamov A."/>
            <person name="Salih N.S."/>
            <person name="Samson R.A."/>
            <person name="Sandor E."/>
            <person name="Sanguinetti M."/>
            <person name="Schuetze T."/>
            <person name="Sepcic K."/>
            <person name="Shelest E."/>
            <person name="Sherlock G."/>
            <person name="Sophianopoulou V."/>
            <person name="Squina F.M."/>
            <person name="Sun H."/>
            <person name="Susca A."/>
            <person name="Todd R.B."/>
            <person name="Tsang A."/>
            <person name="Unkles S.E."/>
            <person name="van de Wiele N."/>
            <person name="van Rossen-Uffink D."/>
            <person name="Oliveira J.V."/>
            <person name="Vesth T.C."/>
            <person name="Visser J."/>
            <person name="Yu J.-H."/>
            <person name="Zhou M."/>
            <person name="Andersen M.R."/>
            <person name="Archer D.B."/>
            <person name="Baker S.E."/>
            <person name="Benoit I."/>
            <person name="Brakhage A.A."/>
            <person name="Braus G.H."/>
            <person name="Fischer R."/>
            <person name="Frisvad J.C."/>
            <person name="Goldman G.H."/>
            <person name="Houbraken J."/>
            <person name="Oakley B."/>
            <person name="Pocsi I."/>
            <person name="Scazzocchio C."/>
            <person name="Seiboth B."/>
            <person name="vanKuyk P.A."/>
            <person name="Wortman J."/>
            <person name="Dyer P.S."/>
            <person name="Grigoriev I.V."/>
        </authorList>
    </citation>
    <scope>NUCLEOTIDE SEQUENCE [LARGE SCALE GENOMIC DNA]</scope>
    <source>
        <strain evidence="3">CBS 101740 / IMI 381727 / IBT 21946</strain>
    </source>
</reference>
<feature type="compositionally biased region" description="Low complexity" evidence="1">
    <location>
        <begin position="1399"/>
        <end position="1410"/>
    </location>
</feature>
<feature type="compositionally biased region" description="Polar residues" evidence="1">
    <location>
        <begin position="1514"/>
        <end position="1541"/>
    </location>
</feature>
<sequence>MARQFQPYEPELHKLSSTTSESPSSPYPRGGTPLSFKPNVNRAKTKRWVEAKKYSYDGNDWGDDEYGEYDDEDETPPVPQPPSMNQSTGDIPSMFTRDVSRPPLPSVDRSRSMDQVATLDAAGGAHRSLSADRMAAAPNNNRTVPIVRPAEIYKRMRAESAARQQASEAGYFVDNPSGVAPPGAPVSQDTASTSHKQQAAASPGDHILHPAQESAERPSAGSVPHGSHPADASSNEPPVIQLPDMKRLSGFNPDLSLGPHSNAQVEPESEGQEHKLQHNPSLGFRSVVHQAFDVETPSTTVDSIARSNSDSTSVISPIMPQHNPSETKTPTIVEEPETISTPKDEPGNMVFKPGHRRDLSLPSPNNSPSRTPVVTSVEGTTSSSVGEMSSDTPDSPGNILASPQKATVQLPQADEGLPAPLSVGGNHPPSEPTITTGDGVPVIIPSFSTDNSPQDTESDRLRKEIIRSLSRENTPSEDRDPEEERRLEAPQQDSSLMLDEYERYWTKEALSTSRNDQPPDYGSPSAAPDDIPTQPTPLIAAPTTSATASKPKLTRRFSWESSSSGEPAPETGVQSPPVPMPGQFPHTEDSAQLSEVAPEPEPDVEEHEAKEPPSMEKPKLTIVPPVPDDRSIISDGQYLPEVYNAEVVPHSHADEGPQTGSDRQASRVMFTTPATGEPTLLGFREILAMKTSEERVRAFNDTRAKFGTIDTGLNQWISVTVQTHPEHNDVVEKSAKLTTTGAKAPVPRGKFPKLAALGKADLSPSGSGHARRPSAPLGAMMNKQQVEQRGKELLHTAGVLGGRAGEAAKGFFARSRSKLKGGGNDKGFQSSRGYRRPVPLSELQQACDLDPAGTRPSHQRHSVHFGSLPVAGASRPAGHHRLSWGVKRKEVPGSESNPVAIEERRRASIHLGAVARESFPSRKPAPVSDPRRSIAGDGHEQQQETLDDSGTSRIQLALNGAPLANPGQASPAGQAGQSVSDQLDGARNREQAEVGGDAALPPAAFVQPRRGSVQPSISSLGTQDAVADPPLALALDGECLAGSGRESAELTAVSLVAPLASSSLSLPSIVGHHPDTEMDATGHDRSSLRPPNGRHPPSGHLRVSSMSSLRPSRPSSRNDATSAANSRSQDSTPHARLAALKMKYGDKIRDIRRISLGPSSPSSDQKPPLLDRLTGLFRTNLRPHRPKSRQSNQASRPETPIQRSTTASPSRPINHTAGHTRFYSLDHALPNASDSLSHLPSFPRIPTPDSFRQAQSQPIFVPHASTPTLPNTSSISDDYLYSTKTAYEPSHTPTNGSPERGRTTSRTYVQELHLRSRSPKEGAPRPEETDLPNTDATDPAIELGRFAHKPRTSRVGDQELPWKLSLSGLGGDPDEHDKNEVTVEERDKARREASDVLESALTTATSTTITNQPPLQKPEQQPGRVISPGVSPPSLSPIPESVASPSVVSQSELLFRDNLSTTAQVSFSEARSRISPSPSPTPTPDTGIKTASASLCREPTCTDTPATADPNPTLSTKEAASGESTLSNGPTLGTSLTNPKLNSHPHRPAPPRSLVSTPIELPVPAADGGDSHDDASDASSEPEIVMSSTAYPGQEWRPVGYMGYDSSGI</sequence>
<feature type="compositionally biased region" description="Basic and acidic residues" evidence="1">
    <location>
        <begin position="1072"/>
        <end position="1087"/>
    </location>
</feature>
<evidence type="ECO:0000313" key="2">
    <source>
        <dbReference type="EMBL" id="OJJ75592.1"/>
    </source>
</evidence>
<feature type="compositionally biased region" description="Basic and acidic residues" evidence="1">
    <location>
        <begin position="1312"/>
        <end position="1328"/>
    </location>
</feature>
<feature type="compositionally biased region" description="Polar residues" evidence="1">
    <location>
        <begin position="297"/>
        <end position="315"/>
    </location>
</feature>
<feature type="region of interest" description="Disordered" evidence="1">
    <location>
        <begin position="157"/>
        <end position="276"/>
    </location>
</feature>
<organism evidence="2 3">
    <name type="scientific">Aspergillus brasiliensis (strain CBS 101740 / IMI 381727 / IBT 21946)</name>
    <dbReference type="NCBI Taxonomy" id="767769"/>
    <lineage>
        <taxon>Eukaryota</taxon>
        <taxon>Fungi</taxon>
        <taxon>Dikarya</taxon>
        <taxon>Ascomycota</taxon>
        <taxon>Pezizomycotina</taxon>
        <taxon>Eurotiomycetes</taxon>
        <taxon>Eurotiomycetidae</taxon>
        <taxon>Eurotiales</taxon>
        <taxon>Aspergillaceae</taxon>
        <taxon>Aspergillus</taxon>
        <taxon>Aspergillus subgen. Circumdati</taxon>
    </lineage>
</organism>
<feature type="compositionally biased region" description="Low complexity" evidence="1">
    <location>
        <begin position="1499"/>
        <end position="1513"/>
    </location>
</feature>
<protein>
    <submittedName>
        <fullName evidence="2">Uncharacterized protein</fullName>
    </submittedName>
</protein>
<gene>
    <name evidence="2" type="ORF">ASPBRDRAFT_26160</name>
</gene>
<feature type="compositionally biased region" description="Polar residues" evidence="1">
    <location>
        <begin position="1189"/>
        <end position="1213"/>
    </location>
</feature>
<name>A0A1L9UVF3_ASPBC</name>
<feature type="compositionally biased region" description="Polar residues" evidence="1">
    <location>
        <begin position="1118"/>
        <end position="1132"/>
    </location>
</feature>
<feature type="compositionally biased region" description="Basic and acidic residues" evidence="1">
    <location>
        <begin position="457"/>
        <end position="488"/>
    </location>
</feature>
<dbReference type="STRING" id="767769.A0A1L9UVF3"/>
<feature type="region of interest" description="Disordered" evidence="1">
    <location>
        <begin position="297"/>
        <end position="627"/>
    </location>
</feature>
<feature type="compositionally biased region" description="Basic and acidic residues" evidence="1">
    <location>
        <begin position="929"/>
        <end position="942"/>
    </location>
</feature>
<feature type="compositionally biased region" description="Polar residues" evidence="1">
    <location>
        <begin position="446"/>
        <end position="455"/>
    </location>
</feature>
<feature type="region of interest" description="Disordered" evidence="1">
    <location>
        <begin position="1312"/>
        <end position="1449"/>
    </location>
</feature>
<dbReference type="EMBL" id="KV878680">
    <property type="protein sequence ID" value="OJJ75592.1"/>
    <property type="molecule type" value="Genomic_DNA"/>
</dbReference>
<accession>A0A1L9UVF3</accession>
<keyword evidence="3" id="KW-1185">Reference proteome</keyword>
<feature type="region of interest" description="Disordered" evidence="1">
    <location>
        <begin position="1068"/>
        <end position="1134"/>
    </location>
</feature>
<feature type="compositionally biased region" description="Polar residues" evidence="1">
    <location>
        <begin position="187"/>
        <end position="200"/>
    </location>
</feature>
<dbReference type="VEuPathDB" id="FungiDB:ASPBRDRAFT_26160"/>
<feature type="compositionally biased region" description="Basic and acidic residues" evidence="1">
    <location>
        <begin position="607"/>
        <end position="619"/>
    </location>
</feature>
<dbReference type="Proteomes" id="UP000184499">
    <property type="component" value="Unassembled WGS sequence"/>
</dbReference>
<proteinExistence type="predicted"/>
<evidence type="ECO:0000313" key="3">
    <source>
        <dbReference type="Proteomes" id="UP000184499"/>
    </source>
</evidence>
<feature type="region of interest" description="Disordered" evidence="1">
    <location>
        <begin position="1178"/>
        <end position="1217"/>
    </location>
</feature>
<feature type="region of interest" description="Disordered" evidence="1">
    <location>
        <begin position="1463"/>
        <end position="1609"/>
    </location>
</feature>
<dbReference type="OrthoDB" id="5151921at2759"/>
<evidence type="ECO:0000256" key="1">
    <source>
        <dbReference type="SAM" id="MobiDB-lite"/>
    </source>
</evidence>
<feature type="region of interest" description="Disordered" evidence="1">
    <location>
        <begin position="868"/>
        <end position="949"/>
    </location>
</feature>
<feature type="region of interest" description="Disordered" evidence="1">
    <location>
        <begin position="1234"/>
        <end position="1254"/>
    </location>
</feature>
<feature type="compositionally biased region" description="Polar residues" evidence="1">
    <location>
        <begin position="1013"/>
        <end position="1022"/>
    </location>
</feature>
<feature type="compositionally biased region" description="Low complexity" evidence="1">
    <location>
        <begin position="1101"/>
        <end position="1117"/>
    </location>
</feature>
<dbReference type="OMA" id="DEYERYW"/>
<feature type="compositionally biased region" description="Basic and acidic residues" evidence="1">
    <location>
        <begin position="1373"/>
        <end position="1394"/>
    </location>
</feature>